<evidence type="ECO:0000313" key="3">
    <source>
        <dbReference type="Proteomes" id="UP000242367"/>
    </source>
</evidence>
<feature type="compositionally biased region" description="Basic and acidic residues" evidence="1">
    <location>
        <begin position="334"/>
        <end position="344"/>
    </location>
</feature>
<feature type="region of interest" description="Disordered" evidence="1">
    <location>
        <begin position="384"/>
        <end position="438"/>
    </location>
</feature>
<feature type="compositionally biased region" description="Basic and acidic residues" evidence="1">
    <location>
        <begin position="158"/>
        <end position="174"/>
    </location>
</feature>
<feature type="compositionally biased region" description="Low complexity" evidence="1">
    <location>
        <begin position="212"/>
        <end position="226"/>
    </location>
</feature>
<gene>
    <name evidence="2" type="ORF">BTM25_11910</name>
</gene>
<reference evidence="2 3" key="1">
    <citation type="journal article" date="2017" name="Chemistry">
        <title>Isolation, Biosynthesis and Chemical Modifications of Rubterolones A-F: Rare Tropolone Alkaloids from Actinomadura sp. 5-2.</title>
        <authorList>
            <person name="Guo H."/>
            <person name="Benndorf R."/>
            <person name="Leichnitz D."/>
            <person name="Klassen J.L."/>
            <person name="Vollmers J."/>
            <person name="Gorls H."/>
            <person name="Steinacker M."/>
            <person name="Weigel C."/>
            <person name="Dahse H.M."/>
            <person name="Kaster A.K."/>
            <person name="de Beer Z.W."/>
            <person name="Poulsen M."/>
            <person name="Beemelmanns C."/>
        </authorList>
    </citation>
    <scope>NUCLEOTIDE SEQUENCE [LARGE SCALE GENOMIC DNA]</scope>
    <source>
        <strain evidence="2 3">5-2</strain>
    </source>
</reference>
<evidence type="ECO:0000313" key="2">
    <source>
        <dbReference type="EMBL" id="POM26783.1"/>
    </source>
</evidence>
<name>A0A2P4UP21_9ACTN</name>
<feature type="compositionally biased region" description="Low complexity" evidence="1">
    <location>
        <begin position="302"/>
        <end position="325"/>
    </location>
</feature>
<dbReference type="AlphaFoldDB" id="A0A2P4UP21"/>
<dbReference type="EMBL" id="MTBP01000001">
    <property type="protein sequence ID" value="POM26783.1"/>
    <property type="molecule type" value="Genomic_DNA"/>
</dbReference>
<feature type="compositionally biased region" description="Basic and acidic residues" evidence="1">
    <location>
        <begin position="418"/>
        <end position="438"/>
    </location>
</feature>
<evidence type="ECO:0008006" key="4">
    <source>
        <dbReference type="Google" id="ProtNLM"/>
    </source>
</evidence>
<sequence>MTQYHLRTGGAPTGDPSSYGDIGKIRALLKATDANAIKEAGTAYVAASQHLESLYSVISRASRILADVWEDEASTATQKTLRKLQATAEELRSTTAKVGGALDWYGSEILPWYVKHKPDTGLIKDGGDDKYAREYMQRLNRRIAEAWTRLPDSVTVHSVRDVEQIDDPARRPRTSDVPTSGPNASSSGGSPSGNPGHHRPLPSATAPNGIDGPQNPNGNNTVPTTGRPASLGGAVTDTRLAGAGGNSITGPPFGGPPAGPGGAPNPFGGLGGVGPGGSPGAMPGVGPSPGGLDPTGGGLGAPGRDAFGSSGRGGAASSAKGSGPMSAGGTGGGKQDDRQEERRREFWLAEDRANWSGDPAVAPVIGDASATAVEYDDQTWRVDSSTANWGVEPVPEVVLGGTSRPRNEPEEAETGTAEEIRDARPARLEAPPELRGDE</sequence>
<dbReference type="Proteomes" id="UP000242367">
    <property type="component" value="Unassembled WGS sequence"/>
</dbReference>
<organism evidence="2 3">
    <name type="scientific">Actinomadura rubteroloni</name>
    <dbReference type="NCBI Taxonomy" id="1926885"/>
    <lineage>
        <taxon>Bacteria</taxon>
        <taxon>Bacillati</taxon>
        <taxon>Actinomycetota</taxon>
        <taxon>Actinomycetes</taxon>
        <taxon>Streptosporangiales</taxon>
        <taxon>Thermomonosporaceae</taxon>
        <taxon>Actinomadura</taxon>
    </lineage>
</organism>
<accession>A0A2P4UP21</accession>
<feature type="compositionally biased region" description="Gly residues" evidence="1">
    <location>
        <begin position="287"/>
        <end position="301"/>
    </location>
</feature>
<keyword evidence="3" id="KW-1185">Reference proteome</keyword>
<feature type="region of interest" description="Disordered" evidence="1">
    <location>
        <begin position="158"/>
        <end position="344"/>
    </location>
</feature>
<feature type="compositionally biased region" description="Low complexity" evidence="1">
    <location>
        <begin position="180"/>
        <end position="195"/>
    </location>
</feature>
<feature type="compositionally biased region" description="Gly residues" evidence="1">
    <location>
        <begin position="268"/>
        <end position="279"/>
    </location>
</feature>
<evidence type="ECO:0000256" key="1">
    <source>
        <dbReference type="SAM" id="MobiDB-lite"/>
    </source>
</evidence>
<comment type="caution">
    <text evidence="2">The sequence shown here is derived from an EMBL/GenBank/DDBJ whole genome shotgun (WGS) entry which is preliminary data.</text>
</comment>
<proteinExistence type="predicted"/>
<protein>
    <recommendedName>
        <fullName evidence="4">PPE domain-containing protein</fullName>
    </recommendedName>
</protein>
<dbReference type="RefSeq" id="WP_146058977.1">
    <property type="nucleotide sequence ID" value="NZ_MTBP01000001.1"/>
</dbReference>